<reference evidence="1" key="2">
    <citation type="submission" date="2021-03" db="UniProtKB">
        <authorList>
            <consortium name="EnsemblPlants"/>
        </authorList>
    </citation>
    <scope>IDENTIFICATION</scope>
</reference>
<sequence>MGFVKLEERLTKESREVLCEEMDLMPAEWLNDDGAKEEDESTTIVDRDKKIEPNDYDMALLEGALLNDATLTRLRT</sequence>
<proteinExistence type="predicted"/>
<accession>A0A803Q0F4</accession>
<evidence type="ECO:0000313" key="1">
    <source>
        <dbReference type="EnsemblPlants" id="cds.evm.model.06.897"/>
    </source>
</evidence>
<dbReference type="AlphaFoldDB" id="A0A803Q0F4"/>
<dbReference type="EMBL" id="UZAU01000584">
    <property type="status" value="NOT_ANNOTATED_CDS"/>
    <property type="molecule type" value="Genomic_DNA"/>
</dbReference>
<protein>
    <submittedName>
        <fullName evidence="1">Uncharacterized protein</fullName>
    </submittedName>
</protein>
<reference evidence="1" key="1">
    <citation type="submission" date="2018-11" db="EMBL/GenBank/DDBJ databases">
        <authorList>
            <person name="Grassa J C."/>
        </authorList>
    </citation>
    <scope>NUCLEOTIDE SEQUENCE [LARGE SCALE GENOMIC DNA]</scope>
</reference>
<evidence type="ECO:0000313" key="2">
    <source>
        <dbReference type="Proteomes" id="UP000596661"/>
    </source>
</evidence>
<keyword evidence="2" id="KW-1185">Reference proteome</keyword>
<name>A0A803Q0F4_CANSA</name>
<dbReference type="Gramene" id="evm.model.06.897">
    <property type="protein sequence ID" value="cds.evm.model.06.897"/>
    <property type="gene ID" value="evm.TU.06.897"/>
</dbReference>
<dbReference type="EnsemblPlants" id="evm.model.06.897">
    <property type="protein sequence ID" value="cds.evm.model.06.897"/>
    <property type="gene ID" value="evm.TU.06.897"/>
</dbReference>
<dbReference type="Proteomes" id="UP000596661">
    <property type="component" value="Chromosome 6"/>
</dbReference>
<organism evidence="1 2">
    <name type="scientific">Cannabis sativa</name>
    <name type="common">Hemp</name>
    <name type="synonym">Marijuana</name>
    <dbReference type="NCBI Taxonomy" id="3483"/>
    <lineage>
        <taxon>Eukaryota</taxon>
        <taxon>Viridiplantae</taxon>
        <taxon>Streptophyta</taxon>
        <taxon>Embryophyta</taxon>
        <taxon>Tracheophyta</taxon>
        <taxon>Spermatophyta</taxon>
        <taxon>Magnoliopsida</taxon>
        <taxon>eudicotyledons</taxon>
        <taxon>Gunneridae</taxon>
        <taxon>Pentapetalae</taxon>
        <taxon>rosids</taxon>
        <taxon>fabids</taxon>
        <taxon>Rosales</taxon>
        <taxon>Cannabaceae</taxon>
        <taxon>Cannabis</taxon>
    </lineage>
</organism>